<dbReference type="AlphaFoldDB" id="A0A5B2XM06"/>
<evidence type="ECO:0000259" key="15">
    <source>
        <dbReference type="Pfam" id="PF17900"/>
    </source>
</evidence>
<evidence type="ECO:0000313" key="16">
    <source>
        <dbReference type="EMBL" id="KAA2264817.1"/>
    </source>
</evidence>
<evidence type="ECO:0000256" key="12">
    <source>
        <dbReference type="ARBA" id="ARBA00031533"/>
    </source>
</evidence>
<dbReference type="InterPro" id="IPR027268">
    <property type="entry name" value="Peptidase_M4/M1_CTD_sf"/>
</dbReference>
<evidence type="ECO:0000256" key="6">
    <source>
        <dbReference type="ARBA" id="ARBA00022670"/>
    </source>
</evidence>
<dbReference type="EMBL" id="VUOB01000010">
    <property type="protein sequence ID" value="KAA2264817.1"/>
    <property type="molecule type" value="Genomic_DNA"/>
</dbReference>
<comment type="similarity">
    <text evidence="3">Belongs to the peptidase M1 family.</text>
</comment>
<proteinExistence type="inferred from homology"/>
<evidence type="ECO:0000256" key="1">
    <source>
        <dbReference type="ARBA" id="ARBA00000098"/>
    </source>
</evidence>
<reference evidence="16 17" key="1">
    <citation type="submission" date="2019-09" db="EMBL/GenBank/DDBJ databases">
        <title>Goodfellowia gen. nov., a new genus of the Pseudonocardineae related to Actinoalloteichus, containing Goodfellowia coeruleoviolacea gen. nov., comb. nov. gen. nov., comb. nov.</title>
        <authorList>
            <person name="Labeda D."/>
        </authorList>
    </citation>
    <scope>NUCLEOTIDE SEQUENCE [LARGE SCALE GENOMIC DNA]</scope>
    <source>
        <strain evidence="16 17">AN110305</strain>
    </source>
</reference>
<dbReference type="Pfam" id="PF01433">
    <property type="entry name" value="Peptidase_M1"/>
    <property type="match status" value="1"/>
</dbReference>
<dbReference type="RefSeq" id="WP_149848616.1">
    <property type="nucleotide sequence ID" value="NZ_VUOB01000010.1"/>
</dbReference>
<evidence type="ECO:0000256" key="3">
    <source>
        <dbReference type="ARBA" id="ARBA00010136"/>
    </source>
</evidence>
<evidence type="ECO:0000259" key="14">
    <source>
        <dbReference type="Pfam" id="PF01433"/>
    </source>
</evidence>
<sequence>MSIRSRVARSALTVTAAACAAVLLANPAGAAAGTPGAGTIGDPYYPTAGNGGYHASHYDIRLRYQPATDLLSGTTTILAKATQDLSSFDLDFALKVQSIYVNNASATWTQQGEKLVVKPAGDLANGSDLVVVVQYADTPSQVKVDGFTAWKKTADGALAIDEPDIAPWWYPSNNHPLDKATFDVSVAVPDGVAALSNGVLVRKTKQIDGWTRWNWRSLKPQNTYATFMTVGKFDVHSVIAPNGLPFISAYGTDIGANTDAAKASVERTPEILAFESTLFGDYPFEAEGGIVPSSGLGFALENQTRPNYSPNFFRSGANTSVIAHENAHQWFGDSVSVGGWRNIWLNEGFATYAEWLWSDHEGEGTPQEIADYAYSSHASDAALWKVLPGDPGPDNQFDDAVYTRGALALQALRNSVGDANFFKILQTWTQTKKYSTGKIEEFIALSEQISGKPLYDLFNTWLFTAGKPATGTSGVAAARAARAVVAEPKSYQKIEETHRILGTPKH</sequence>
<accession>A0A5B2XM06</accession>
<dbReference type="EC" id="3.4.11.2" evidence="4"/>
<organism evidence="16 17">
    <name type="scientific">Solihabitans fulvus</name>
    <dbReference type="NCBI Taxonomy" id="1892852"/>
    <lineage>
        <taxon>Bacteria</taxon>
        <taxon>Bacillati</taxon>
        <taxon>Actinomycetota</taxon>
        <taxon>Actinomycetes</taxon>
        <taxon>Pseudonocardiales</taxon>
        <taxon>Pseudonocardiaceae</taxon>
        <taxon>Solihabitans</taxon>
    </lineage>
</organism>
<evidence type="ECO:0000256" key="4">
    <source>
        <dbReference type="ARBA" id="ARBA00012564"/>
    </source>
</evidence>
<dbReference type="InterPro" id="IPR001930">
    <property type="entry name" value="Peptidase_M1"/>
</dbReference>
<dbReference type="SUPFAM" id="SSF63737">
    <property type="entry name" value="Leukotriene A4 hydrolase N-terminal domain"/>
    <property type="match status" value="1"/>
</dbReference>
<reference evidence="16 17" key="2">
    <citation type="submission" date="2019-09" db="EMBL/GenBank/DDBJ databases">
        <authorList>
            <person name="Jin C."/>
        </authorList>
    </citation>
    <scope>NUCLEOTIDE SEQUENCE [LARGE SCALE GENOMIC DNA]</scope>
    <source>
        <strain evidence="16 17">AN110305</strain>
    </source>
</reference>
<evidence type="ECO:0000256" key="10">
    <source>
        <dbReference type="ARBA" id="ARBA00023049"/>
    </source>
</evidence>
<dbReference type="Gene3D" id="1.10.390.10">
    <property type="entry name" value="Neutral Protease Domain 2"/>
    <property type="match status" value="1"/>
</dbReference>
<feature type="domain" description="Peptidase M1 membrane alanine aminopeptidase" evidence="14">
    <location>
        <begin position="317"/>
        <end position="461"/>
    </location>
</feature>
<dbReference type="GO" id="GO:0008237">
    <property type="term" value="F:metallopeptidase activity"/>
    <property type="evidence" value="ECO:0007669"/>
    <property type="project" value="UniProtKB-KW"/>
</dbReference>
<evidence type="ECO:0000256" key="11">
    <source>
        <dbReference type="ARBA" id="ARBA00029811"/>
    </source>
</evidence>
<evidence type="ECO:0000256" key="5">
    <source>
        <dbReference type="ARBA" id="ARBA00015611"/>
    </source>
</evidence>
<dbReference type="InterPro" id="IPR045357">
    <property type="entry name" value="Aminopeptidase_N-like_N"/>
</dbReference>
<dbReference type="SUPFAM" id="SSF55486">
    <property type="entry name" value="Metalloproteases ('zincins'), catalytic domain"/>
    <property type="match status" value="1"/>
</dbReference>
<keyword evidence="6" id="KW-0645">Protease</keyword>
<comment type="cofactor">
    <cofactor evidence="2">
        <name>Zn(2+)</name>
        <dbReference type="ChEBI" id="CHEBI:29105"/>
    </cofactor>
</comment>
<dbReference type="InterPro" id="IPR050344">
    <property type="entry name" value="Peptidase_M1_aminopeptidases"/>
</dbReference>
<keyword evidence="8" id="KW-0378">Hydrolase</keyword>
<name>A0A5B2XM06_9PSEU</name>
<dbReference type="GO" id="GO:0016285">
    <property type="term" value="F:alanyl aminopeptidase activity"/>
    <property type="evidence" value="ECO:0007669"/>
    <property type="project" value="UniProtKB-EC"/>
</dbReference>
<evidence type="ECO:0000256" key="7">
    <source>
        <dbReference type="ARBA" id="ARBA00022723"/>
    </source>
</evidence>
<feature type="chain" id="PRO_5022966570" description="Aminopeptidase N" evidence="13">
    <location>
        <begin position="31"/>
        <end position="506"/>
    </location>
</feature>
<dbReference type="InterPro" id="IPR014782">
    <property type="entry name" value="Peptidase_M1_dom"/>
</dbReference>
<dbReference type="Pfam" id="PF17900">
    <property type="entry name" value="Peptidase_M1_N"/>
    <property type="match status" value="1"/>
</dbReference>
<gene>
    <name evidence="16" type="ORF">F0L68_06985</name>
</gene>
<dbReference type="GO" id="GO:0006508">
    <property type="term" value="P:proteolysis"/>
    <property type="evidence" value="ECO:0007669"/>
    <property type="project" value="UniProtKB-KW"/>
</dbReference>
<protein>
    <recommendedName>
        <fullName evidence="5">Aminopeptidase N</fullName>
        <ecNumber evidence="4">3.4.11.2</ecNumber>
    </recommendedName>
    <alternativeName>
        <fullName evidence="11">Alanine aminopeptidase</fullName>
    </alternativeName>
    <alternativeName>
        <fullName evidence="12">Lysyl aminopeptidase</fullName>
    </alternativeName>
</protein>
<evidence type="ECO:0000313" key="17">
    <source>
        <dbReference type="Proteomes" id="UP000323454"/>
    </source>
</evidence>
<evidence type="ECO:0000256" key="13">
    <source>
        <dbReference type="SAM" id="SignalP"/>
    </source>
</evidence>
<dbReference type="InterPro" id="IPR042097">
    <property type="entry name" value="Aminopeptidase_N-like_N_sf"/>
</dbReference>
<keyword evidence="9" id="KW-0862">Zinc</keyword>
<dbReference type="Gene3D" id="2.60.40.1730">
    <property type="entry name" value="tricorn interacting facor f3 domain"/>
    <property type="match status" value="1"/>
</dbReference>
<evidence type="ECO:0000256" key="8">
    <source>
        <dbReference type="ARBA" id="ARBA00022801"/>
    </source>
</evidence>
<keyword evidence="13" id="KW-0732">Signal</keyword>
<comment type="caution">
    <text evidence="16">The sequence shown here is derived from an EMBL/GenBank/DDBJ whole genome shotgun (WGS) entry which is preliminary data.</text>
</comment>
<keyword evidence="10" id="KW-0482">Metalloprotease</keyword>
<evidence type="ECO:0000256" key="9">
    <source>
        <dbReference type="ARBA" id="ARBA00022833"/>
    </source>
</evidence>
<dbReference type="PRINTS" id="PR00756">
    <property type="entry name" value="ALADIPTASE"/>
</dbReference>
<dbReference type="CDD" id="cd09603">
    <property type="entry name" value="M1_APN_like"/>
    <property type="match status" value="1"/>
</dbReference>
<dbReference type="GO" id="GO:0008270">
    <property type="term" value="F:zinc ion binding"/>
    <property type="evidence" value="ECO:0007669"/>
    <property type="project" value="InterPro"/>
</dbReference>
<comment type="catalytic activity">
    <reaction evidence="1">
        <text>Release of an N-terminal amino acid, Xaa-|-Yaa- from a peptide, amide or arylamide. Xaa is preferably Ala, but may be most amino acids including Pro (slow action). When a terminal hydrophobic residue is followed by a prolyl residue, the two may be released as an intact Xaa-Pro dipeptide.</text>
        <dbReference type="EC" id="3.4.11.2"/>
    </reaction>
</comment>
<dbReference type="PANTHER" id="PTHR11533:SF297">
    <property type="entry name" value="AMINOPEPTIDASE N"/>
    <property type="match status" value="1"/>
</dbReference>
<feature type="signal peptide" evidence="13">
    <location>
        <begin position="1"/>
        <end position="30"/>
    </location>
</feature>
<feature type="domain" description="Aminopeptidase N-like N-terminal" evidence="15">
    <location>
        <begin position="56"/>
        <end position="224"/>
    </location>
</feature>
<dbReference type="PANTHER" id="PTHR11533">
    <property type="entry name" value="PROTEASE M1 ZINC METALLOPROTEASE"/>
    <property type="match status" value="1"/>
</dbReference>
<keyword evidence="17" id="KW-1185">Reference proteome</keyword>
<dbReference type="Proteomes" id="UP000323454">
    <property type="component" value="Unassembled WGS sequence"/>
</dbReference>
<dbReference type="OrthoDB" id="100605at2"/>
<evidence type="ECO:0000256" key="2">
    <source>
        <dbReference type="ARBA" id="ARBA00001947"/>
    </source>
</evidence>
<keyword evidence="7" id="KW-0479">Metal-binding</keyword>